<evidence type="ECO:0000313" key="4">
    <source>
        <dbReference type="Proteomes" id="UP001604282"/>
    </source>
</evidence>
<dbReference type="Proteomes" id="UP001604282">
    <property type="component" value="Unassembled WGS sequence"/>
</dbReference>
<keyword evidence="4" id="KW-1185">Reference proteome</keyword>
<evidence type="ECO:0000256" key="1">
    <source>
        <dbReference type="SAM" id="MobiDB-lite"/>
    </source>
</evidence>
<keyword evidence="2" id="KW-0812">Transmembrane</keyword>
<protein>
    <recommendedName>
        <fullName evidence="5">Integral membrane protein</fullName>
    </recommendedName>
</protein>
<name>A0ABW7BUL4_9ACTN</name>
<reference evidence="3 4" key="1">
    <citation type="submission" date="2024-10" db="EMBL/GenBank/DDBJ databases">
        <title>The Natural Products Discovery Center: Release of the First 8490 Sequenced Strains for Exploring Actinobacteria Biosynthetic Diversity.</title>
        <authorList>
            <person name="Kalkreuter E."/>
            <person name="Kautsar S.A."/>
            <person name="Yang D."/>
            <person name="Bader C.D."/>
            <person name="Teijaro C.N."/>
            <person name="Fluegel L."/>
            <person name="Davis C.M."/>
            <person name="Simpson J.R."/>
            <person name="Lauterbach L."/>
            <person name="Steele A.D."/>
            <person name="Gui C."/>
            <person name="Meng S."/>
            <person name="Li G."/>
            <person name="Viehrig K."/>
            <person name="Ye F."/>
            <person name="Su P."/>
            <person name="Kiefer A.F."/>
            <person name="Nichols A."/>
            <person name="Cepeda A.J."/>
            <person name="Yan W."/>
            <person name="Fan B."/>
            <person name="Jiang Y."/>
            <person name="Adhikari A."/>
            <person name="Zheng C.-J."/>
            <person name="Schuster L."/>
            <person name="Cowan T.M."/>
            <person name="Smanski M.J."/>
            <person name="Chevrette M.G."/>
            <person name="De Carvalho L.P.S."/>
            <person name="Shen B."/>
        </authorList>
    </citation>
    <scope>NUCLEOTIDE SEQUENCE [LARGE SCALE GENOMIC DNA]</scope>
    <source>
        <strain evidence="3 4">NPDC048229</strain>
    </source>
</reference>
<evidence type="ECO:0008006" key="5">
    <source>
        <dbReference type="Google" id="ProtNLM"/>
    </source>
</evidence>
<evidence type="ECO:0000256" key="2">
    <source>
        <dbReference type="SAM" id="Phobius"/>
    </source>
</evidence>
<feature type="transmembrane region" description="Helical" evidence="2">
    <location>
        <begin position="252"/>
        <end position="273"/>
    </location>
</feature>
<proteinExistence type="predicted"/>
<feature type="compositionally biased region" description="Low complexity" evidence="1">
    <location>
        <begin position="134"/>
        <end position="147"/>
    </location>
</feature>
<feature type="transmembrane region" description="Helical" evidence="2">
    <location>
        <begin position="225"/>
        <end position="245"/>
    </location>
</feature>
<keyword evidence="2" id="KW-1133">Transmembrane helix</keyword>
<organism evidence="3 4">
    <name type="scientific">Streptomyces omiyaensis</name>
    <dbReference type="NCBI Taxonomy" id="68247"/>
    <lineage>
        <taxon>Bacteria</taxon>
        <taxon>Bacillati</taxon>
        <taxon>Actinomycetota</taxon>
        <taxon>Actinomycetes</taxon>
        <taxon>Kitasatosporales</taxon>
        <taxon>Streptomycetaceae</taxon>
        <taxon>Streptomyces</taxon>
    </lineage>
</organism>
<feature type="compositionally biased region" description="Pro residues" evidence="1">
    <location>
        <begin position="103"/>
        <end position="125"/>
    </location>
</feature>
<evidence type="ECO:0000313" key="3">
    <source>
        <dbReference type="EMBL" id="MFG3191190.1"/>
    </source>
</evidence>
<feature type="compositionally biased region" description="Pro residues" evidence="1">
    <location>
        <begin position="148"/>
        <end position="159"/>
    </location>
</feature>
<dbReference type="RefSeq" id="WP_392080978.1">
    <property type="nucleotide sequence ID" value="NZ_JBIBVA010000005.1"/>
</dbReference>
<dbReference type="EMBL" id="JBICZW010000011">
    <property type="protein sequence ID" value="MFG3191190.1"/>
    <property type="molecule type" value="Genomic_DNA"/>
</dbReference>
<feature type="transmembrane region" description="Helical" evidence="2">
    <location>
        <begin position="197"/>
        <end position="219"/>
    </location>
</feature>
<sequence length="276" mass="27709">MGDAERAAGALRLLLAAEDADADPRALRRRARVRLLVEDRLRTTDLGTAALARLGAEPGGGAFAIAVSVLADEIARDATFASFLDEAVAEARRPEAPAGPTAATPPAPPATAPAGPAPTGPPDAPPSVSAGDTAGVPPSVSAGGPSGARPPVPPAPPLAPYGGDPYGPVPPQGVSAAYLLPPAARGPLPPALARHPWWIWLLGFPTVAVLSLLLALLGFGPVGLVLGPLALVCLMSSFGWALWLLRSYHSTSLVAAASFHGGLLLVAALSILGNLV</sequence>
<feature type="region of interest" description="Disordered" evidence="1">
    <location>
        <begin position="91"/>
        <end position="166"/>
    </location>
</feature>
<accession>A0ABW7BUL4</accession>
<keyword evidence="2" id="KW-0472">Membrane</keyword>
<gene>
    <name evidence="3" type="ORF">ACGFYS_19885</name>
</gene>
<comment type="caution">
    <text evidence="3">The sequence shown here is derived from an EMBL/GenBank/DDBJ whole genome shotgun (WGS) entry which is preliminary data.</text>
</comment>